<evidence type="ECO:0000256" key="4">
    <source>
        <dbReference type="ARBA" id="ARBA00023136"/>
    </source>
</evidence>
<accession>A0A5J6VL55</accession>
<evidence type="ECO:0000256" key="3">
    <source>
        <dbReference type="ARBA" id="ARBA00022989"/>
    </source>
</evidence>
<dbReference type="GO" id="GO:0005506">
    <property type="term" value="F:iron ion binding"/>
    <property type="evidence" value="ECO:0007669"/>
    <property type="project" value="InterPro"/>
</dbReference>
<dbReference type="EMBL" id="MN448295">
    <property type="protein sequence ID" value="QFG74976.1"/>
    <property type="molecule type" value="Genomic_DNA"/>
</dbReference>
<dbReference type="GO" id="GO:0016491">
    <property type="term" value="F:oxidoreductase activity"/>
    <property type="evidence" value="ECO:0007669"/>
    <property type="project" value="InterPro"/>
</dbReference>
<name>A0A5J6VL55_9VIRU</name>
<evidence type="ECO:0000256" key="5">
    <source>
        <dbReference type="SAM" id="Phobius"/>
    </source>
</evidence>
<feature type="transmembrane region" description="Helical" evidence="5">
    <location>
        <begin position="50"/>
        <end position="71"/>
    </location>
</feature>
<comment type="subcellular location">
    <subcellularLocation>
        <location evidence="1">Membrane</location>
    </subcellularLocation>
</comment>
<dbReference type="PANTHER" id="PTHR11863">
    <property type="entry name" value="STEROL DESATURASE"/>
    <property type="match status" value="1"/>
</dbReference>
<feature type="transmembrane region" description="Helical" evidence="5">
    <location>
        <begin position="83"/>
        <end position="104"/>
    </location>
</feature>
<evidence type="ECO:0000259" key="6">
    <source>
        <dbReference type="Pfam" id="PF04116"/>
    </source>
</evidence>
<organism evidence="7">
    <name type="scientific">Megaviridae environmental sample</name>
    <dbReference type="NCBI Taxonomy" id="1737588"/>
    <lineage>
        <taxon>Viruses</taxon>
        <taxon>Varidnaviria</taxon>
        <taxon>Bamfordvirae</taxon>
        <taxon>Nucleocytoviricota</taxon>
        <taxon>Megaviricetes</taxon>
        <taxon>Imitervirales</taxon>
        <taxon>Mimiviridae</taxon>
        <taxon>environmental samples</taxon>
    </lineage>
</organism>
<sequence length="217" mass="25723">MIFHNYLINIWLRDTLCFIFFQTVTRLLIEQNRKPFSLIEQKTQYKLQKTGYVNLLITVPISLGVKTILLSSNTRPPIFTQEYQVIICSIFIIETLHYILHYACHIKGWIGYELHKYHHRKDCSLPWSALSNHPIDLLVTVFAPPILVLYFIRRPVETFEPMLLIFIPVIGTCVHSKCWVWFLDIHTIHHSNSTFNFNGYIPINDILFNTFKRPIKY</sequence>
<dbReference type="GO" id="GO:0008610">
    <property type="term" value="P:lipid biosynthetic process"/>
    <property type="evidence" value="ECO:0007669"/>
    <property type="project" value="InterPro"/>
</dbReference>
<feature type="domain" description="Fatty acid hydroxylase" evidence="6">
    <location>
        <begin position="88"/>
        <end position="210"/>
    </location>
</feature>
<keyword evidence="3 5" id="KW-1133">Transmembrane helix</keyword>
<protein>
    <submittedName>
        <fullName evidence="7">Fatty acid hydroxylase superfamily</fullName>
    </submittedName>
</protein>
<feature type="transmembrane region" description="Helical" evidence="5">
    <location>
        <begin position="164"/>
        <end position="183"/>
    </location>
</feature>
<evidence type="ECO:0000256" key="2">
    <source>
        <dbReference type="ARBA" id="ARBA00022692"/>
    </source>
</evidence>
<keyword evidence="2 5" id="KW-0812">Transmembrane</keyword>
<keyword evidence="4 5" id="KW-0472">Membrane</keyword>
<feature type="transmembrane region" description="Helical" evidence="5">
    <location>
        <begin position="125"/>
        <end position="152"/>
    </location>
</feature>
<feature type="transmembrane region" description="Helical" evidence="5">
    <location>
        <begin position="6"/>
        <end position="29"/>
    </location>
</feature>
<reference evidence="7" key="1">
    <citation type="journal article" date="2019" name="Philos. Trans. R. Soc. Lond., B, Biol. Sci.">
        <title>Targeted metagenomic recovery of four divergent viruses reveals shared and distinctive characteristics of giant viruses of marine eukaryotes.</title>
        <authorList>
            <person name="Needham D.M."/>
            <person name="Poirier C."/>
            <person name="Hehenberger E."/>
            <person name="Jimenez V."/>
            <person name="Swalwell J.E."/>
            <person name="Santoro A.E."/>
            <person name="Worden A.Z."/>
        </authorList>
    </citation>
    <scope>NUCLEOTIDE SEQUENCE</scope>
    <source>
        <strain evidence="7">OPacV-421</strain>
    </source>
</reference>
<proteinExistence type="predicted"/>
<dbReference type="InterPro" id="IPR006694">
    <property type="entry name" value="Fatty_acid_hydroxylase"/>
</dbReference>
<dbReference type="Pfam" id="PF04116">
    <property type="entry name" value="FA_hydroxylase"/>
    <property type="match status" value="1"/>
</dbReference>
<dbReference type="GO" id="GO:0016020">
    <property type="term" value="C:membrane"/>
    <property type="evidence" value="ECO:0007669"/>
    <property type="project" value="UniProtKB-SubCell"/>
</dbReference>
<evidence type="ECO:0000256" key="1">
    <source>
        <dbReference type="ARBA" id="ARBA00004370"/>
    </source>
</evidence>
<evidence type="ECO:0000313" key="7">
    <source>
        <dbReference type="EMBL" id="QFG74976.1"/>
    </source>
</evidence>
<dbReference type="InterPro" id="IPR050307">
    <property type="entry name" value="Sterol_Desaturase_Related"/>
</dbReference>